<reference evidence="1 2" key="1">
    <citation type="submission" date="2021-04" db="EMBL/GenBank/DDBJ databases">
        <title>Chitinophaga sp. nov., isolated from the rhizosphere soil.</title>
        <authorList>
            <person name="He S."/>
        </authorList>
    </citation>
    <scope>NUCLEOTIDE SEQUENCE [LARGE SCALE GENOMIC DNA]</scope>
    <source>
        <strain evidence="1 2">2R12</strain>
    </source>
</reference>
<evidence type="ECO:0000313" key="2">
    <source>
        <dbReference type="Proteomes" id="UP000676386"/>
    </source>
</evidence>
<evidence type="ECO:0008006" key="3">
    <source>
        <dbReference type="Google" id="ProtNLM"/>
    </source>
</evidence>
<dbReference type="EMBL" id="JAGTXB010000008">
    <property type="protein sequence ID" value="MBS0029091.1"/>
    <property type="molecule type" value="Genomic_DNA"/>
</dbReference>
<evidence type="ECO:0000313" key="1">
    <source>
        <dbReference type="EMBL" id="MBS0029091.1"/>
    </source>
</evidence>
<comment type="caution">
    <text evidence="1">The sequence shown here is derived from an EMBL/GenBank/DDBJ whole genome shotgun (WGS) entry which is preliminary data.</text>
</comment>
<proteinExistence type="predicted"/>
<keyword evidence="2" id="KW-1185">Reference proteome</keyword>
<dbReference type="RefSeq" id="WP_211974192.1">
    <property type="nucleotide sequence ID" value="NZ_CBFHAM010000120.1"/>
</dbReference>
<dbReference type="Proteomes" id="UP000676386">
    <property type="component" value="Unassembled WGS sequence"/>
</dbReference>
<accession>A0ABS5J217</accession>
<sequence>MKKVAIVLCLSTLVMLMLVLGGKMAGRGHLSANNPDELPIYLITLGNFRETPVTPSTQSYTVTETQTVPLETIREAVNIALKYYQDNYSSSH</sequence>
<name>A0ABS5J217_9BACT</name>
<organism evidence="1 2">
    <name type="scientific">Chitinophaga hostae</name>
    <dbReference type="NCBI Taxonomy" id="2831022"/>
    <lineage>
        <taxon>Bacteria</taxon>
        <taxon>Pseudomonadati</taxon>
        <taxon>Bacteroidota</taxon>
        <taxon>Chitinophagia</taxon>
        <taxon>Chitinophagales</taxon>
        <taxon>Chitinophagaceae</taxon>
        <taxon>Chitinophaga</taxon>
    </lineage>
</organism>
<protein>
    <recommendedName>
        <fullName evidence="3">DUF541 domain-containing protein</fullName>
    </recommendedName>
</protein>
<gene>
    <name evidence="1" type="ORF">KE626_17345</name>
</gene>